<dbReference type="HOGENOM" id="CLU_073530_1_0_11"/>
<reference evidence="3 4" key="2">
    <citation type="journal article" date="2010" name="Stand. Genomic Sci.">
        <title>Complete genome sequence of Gordonia bronchialis type strain (3410).</title>
        <authorList>
            <person name="Ivanova N."/>
            <person name="Sikorski J."/>
            <person name="Jando M."/>
            <person name="Lapidus A."/>
            <person name="Nolan M."/>
            <person name="Lucas S."/>
            <person name="Del Rio T.G."/>
            <person name="Tice H."/>
            <person name="Copeland A."/>
            <person name="Cheng J.F."/>
            <person name="Chen F."/>
            <person name="Bruce D."/>
            <person name="Goodwin L."/>
            <person name="Pitluck S."/>
            <person name="Mavromatis K."/>
            <person name="Ovchinnikova G."/>
            <person name="Pati A."/>
            <person name="Chen A."/>
            <person name="Palaniappan K."/>
            <person name="Land M."/>
            <person name="Hauser L."/>
            <person name="Chang Y.J."/>
            <person name="Jeffries C.D."/>
            <person name="Chain P."/>
            <person name="Saunders E."/>
            <person name="Han C."/>
            <person name="Detter J.C."/>
            <person name="Brettin T."/>
            <person name="Rohde M."/>
            <person name="Goker M."/>
            <person name="Bristow J."/>
            <person name="Eisen J.A."/>
            <person name="Markowitz V."/>
            <person name="Hugenholtz P."/>
            <person name="Klenk H.P."/>
            <person name="Kyrpides N.C."/>
        </authorList>
    </citation>
    <scope>NUCLEOTIDE SEQUENCE [LARGE SCALE GENOMIC DNA]</scope>
    <source>
        <strain evidence="4">ATCC 25592 / DSM 43247 / BCRC 13721 / JCM 3198 / KCTC 3076 / NBRC 16047 / NCTC 10667</strain>
    </source>
</reference>
<dbReference type="RefSeq" id="WP_012836252.1">
    <property type="nucleotide sequence ID" value="NC_013441.1"/>
</dbReference>
<dbReference type="KEGG" id="gbr:Gbro_4644"/>
<keyword evidence="4" id="KW-1185">Reference proteome</keyword>
<feature type="domain" description="DUF1206" evidence="2">
    <location>
        <begin position="193"/>
        <end position="261"/>
    </location>
</feature>
<proteinExistence type="predicted"/>
<dbReference type="InterPro" id="IPR009597">
    <property type="entry name" value="DUF1206"/>
</dbReference>
<dbReference type="Proteomes" id="UP000001219">
    <property type="component" value="Chromosome"/>
</dbReference>
<name>D0L7I1_GORB4</name>
<organism evidence="3 4">
    <name type="scientific">Gordonia bronchialis (strain ATCC 25592 / DSM 43247 / BCRC 13721 / JCM 3198 / KCTC 3076 / NBRC 16047 / NCTC 10667)</name>
    <name type="common">Rhodococcus bronchialis</name>
    <dbReference type="NCBI Taxonomy" id="526226"/>
    <lineage>
        <taxon>Bacteria</taxon>
        <taxon>Bacillati</taxon>
        <taxon>Actinomycetota</taxon>
        <taxon>Actinomycetes</taxon>
        <taxon>Mycobacteriales</taxon>
        <taxon>Gordoniaceae</taxon>
        <taxon>Gordonia</taxon>
    </lineage>
</organism>
<dbReference type="Pfam" id="PF06724">
    <property type="entry name" value="DUF1206"/>
    <property type="match status" value="3"/>
</dbReference>
<gene>
    <name evidence="3" type="ordered locus">Gbro_4644</name>
</gene>
<evidence type="ECO:0000313" key="4">
    <source>
        <dbReference type="Proteomes" id="UP000001219"/>
    </source>
</evidence>
<dbReference type="AlphaFoldDB" id="D0L7I1"/>
<feature type="transmembrane region" description="Helical" evidence="1">
    <location>
        <begin position="234"/>
        <end position="257"/>
    </location>
</feature>
<feature type="transmembrane region" description="Helical" evidence="1">
    <location>
        <begin position="146"/>
        <end position="165"/>
    </location>
</feature>
<keyword evidence="1" id="KW-0472">Membrane</keyword>
<accession>D0L7I1</accession>
<feature type="transmembrane region" description="Helical" evidence="1">
    <location>
        <begin position="186"/>
        <end position="214"/>
    </location>
</feature>
<evidence type="ECO:0000256" key="1">
    <source>
        <dbReference type="SAM" id="Phobius"/>
    </source>
</evidence>
<dbReference type="eggNOG" id="ENOG502Z854">
    <property type="taxonomic scope" value="Bacteria"/>
</dbReference>
<sequence>MSELVEKAADSTWFERAARAGQFASGCVHLLIAYIILRLAFGDAGNADQSGALAIFADSAGGRIALWVAAVVFAALALWRLTEAIVGPHPSEAGDEDSGWTDRAKALGLVAVYVAFAFSTAQFALGQGKSSGQQNAGLSARLMQSGGGKFVLVVAGLVILAVGGYHIFKGATRRFIDDLKGSPSRLVVVAGVVGYVAKGAVLAGAGILVIVAAIRADPSKATGIDGAVKTLAGLPAGQILLVVAAIGIATYGFYSFVMARYARM</sequence>
<feature type="transmembrane region" description="Helical" evidence="1">
    <location>
        <begin position="20"/>
        <end position="41"/>
    </location>
</feature>
<keyword evidence="1" id="KW-0812">Transmembrane</keyword>
<evidence type="ECO:0000259" key="2">
    <source>
        <dbReference type="Pfam" id="PF06724"/>
    </source>
</evidence>
<reference evidence="4" key="1">
    <citation type="submission" date="2009-10" db="EMBL/GenBank/DDBJ databases">
        <title>The complete chromosome of Gordonia bronchialis DSM 43247.</title>
        <authorList>
            <consortium name="US DOE Joint Genome Institute (JGI-PGF)"/>
            <person name="Lucas S."/>
            <person name="Copeland A."/>
            <person name="Lapidus A."/>
            <person name="Glavina del Rio T."/>
            <person name="Dalin E."/>
            <person name="Tice H."/>
            <person name="Bruce D."/>
            <person name="Goodwin L."/>
            <person name="Pitluck S."/>
            <person name="Kyrpides N."/>
            <person name="Mavromatis K."/>
            <person name="Ivanova N."/>
            <person name="Ovchinnikova G."/>
            <person name="Saunders E."/>
            <person name="Brettin T."/>
            <person name="Detter J.C."/>
            <person name="Han C."/>
            <person name="Larimer F."/>
            <person name="Land M."/>
            <person name="Hauser L."/>
            <person name="Markowitz V."/>
            <person name="Cheng J.-F."/>
            <person name="Hugenholtz P."/>
            <person name="Woyke T."/>
            <person name="Wu D."/>
            <person name="Jando M."/>
            <person name="Schneider S."/>
            <person name="Goeker M."/>
            <person name="Klenk H.-P."/>
            <person name="Eisen J.A."/>
        </authorList>
    </citation>
    <scope>NUCLEOTIDE SEQUENCE [LARGE SCALE GENOMIC DNA]</scope>
    <source>
        <strain evidence="4">ATCC 25592 / DSM 43247 / BCRC 13721 / JCM 3198 / KCTC 3076 / NBRC 16047 / NCTC 10667</strain>
    </source>
</reference>
<feature type="domain" description="DUF1206" evidence="2">
    <location>
        <begin position="20"/>
        <end position="86"/>
    </location>
</feature>
<evidence type="ECO:0000313" key="3">
    <source>
        <dbReference type="EMBL" id="ACY23770.1"/>
    </source>
</evidence>
<dbReference type="OrthoDB" id="4552598at2"/>
<feature type="transmembrane region" description="Helical" evidence="1">
    <location>
        <begin position="106"/>
        <end position="126"/>
    </location>
</feature>
<feature type="transmembrane region" description="Helical" evidence="1">
    <location>
        <begin position="61"/>
        <end position="79"/>
    </location>
</feature>
<keyword evidence="1" id="KW-1133">Transmembrane helix</keyword>
<protein>
    <recommendedName>
        <fullName evidence="2">DUF1206 domain-containing protein</fullName>
    </recommendedName>
</protein>
<feature type="domain" description="DUF1206" evidence="2">
    <location>
        <begin position="111"/>
        <end position="173"/>
    </location>
</feature>
<dbReference type="EMBL" id="CP001802">
    <property type="protein sequence ID" value="ACY23770.1"/>
    <property type="molecule type" value="Genomic_DNA"/>
</dbReference>